<dbReference type="Proteomes" id="UP000022272">
    <property type="component" value="Unassembled WGS sequence"/>
</dbReference>
<gene>
    <name evidence="7" type="ORF">M076_4923</name>
</gene>
<keyword evidence="6" id="KW-0472">Membrane</keyword>
<evidence type="ECO:0000256" key="5">
    <source>
        <dbReference type="ARBA" id="ARBA00022989"/>
    </source>
</evidence>
<dbReference type="SUPFAM" id="SSF52540">
    <property type="entry name" value="P-loop containing nucleoside triphosphate hydrolases"/>
    <property type="match status" value="1"/>
</dbReference>
<accession>A0A016BN60</accession>
<comment type="caution">
    <text evidence="7">The sequence shown here is derived from an EMBL/GenBank/DDBJ whole genome shotgun (WGS) entry which is preliminary data.</text>
</comment>
<evidence type="ECO:0000256" key="2">
    <source>
        <dbReference type="ARBA" id="ARBA00008806"/>
    </source>
</evidence>
<dbReference type="Gene3D" id="3.40.50.300">
    <property type="entry name" value="P-loop containing nucleotide triphosphate hydrolases"/>
    <property type="match status" value="1"/>
</dbReference>
<proteinExistence type="inferred from homology"/>
<dbReference type="InterPro" id="IPR027417">
    <property type="entry name" value="P-loop_NTPase"/>
</dbReference>
<protein>
    <submittedName>
        <fullName evidence="7">Type IV secretory system Conjugative DNA transfer family protein</fullName>
    </submittedName>
</protein>
<keyword evidence="5" id="KW-1133">Transmembrane helix</keyword>
<sequence length="522" mass="58929">MSVLHRSIELLEPYDGKLSCTVLRGESARKGADLPDPTLATKLYYHYKKNQKLGKLPQGCQFNMINFVDVEYSRRVNPIQAKYINNLAAASETAETLLESLQKGKKEGGGGSDQFFQTSAVNFLAACIYFFVNYEREPYDAKGNKLYAEKRQDPETKFWKPTGVVRAKEGGEIVEPAYWLGKYSDMPHILSFLNESYQTIFEVLETDNEVAPLLGPFQTALKNRAMEQLEGMIGTLRVYTSRLATKESYWIFHRDGDDFDLKVSDPKNPSYLLIANDPEMESIIGALNALILNRLVTRVNTGQGKNVPVSIIVDELPTLYFHKIDRLIGTARSNKVSVTLGFQELPQLEADYGKVGMQKIITTVGNVVSGSARAKETLEWLSSDIFGKVVQIKKGVTIDRDKTSINLNENMDSLVPASKISDMPTGWICGQTARDFIQTKTGIGGSMNVQEAEEFKTSKFFCKTDFDMKEIKKEEAAYVPLPKFYTFKSREERERILYRNFVNVGMEVKEMIKDVQNKRGAK</sequence>
<evidence type="ECO:0000313" key="7">
    <source>
        <dbReference type="EMBL" id="EXZ41971.1"/>
    </source>
</evidence>
<comment type="subcellular location">
    <subcellularLocation>
        <location evidence="1">Cell membrane</location>
        <topology evidence="1">Multi-pass membrane protein</topology>
    </subcellularLocation>
</comment>
<dbReference type="PANTHER" id="PTHR37937">
    <property type="entry name" value="CONJUGATIVE TRANSFER: DNA TRANSPORT"/>
    <property type="match status" value="1"/>
</dbReference>
<keyword evidence="3" id="KW-1003">Cell membrane</keyword>
<dbReference type="Pfam" id="PF02534">
    <property type="entry name" value="T4SS-DNA_transf"/>
    <property type="match status" value="1"/>
</dbReference>
<dbReference type="CDD" id="cd01127">
    <property type="entry name" value="TrwB_TraG_TraD_VirD4"/>
    <property type="match status" value="1"/>
</dbReference>
<evidence type="ECO:0000256" key="3">
    <source>
        <dbReference type="ARBA" id="ARBA00022475"/>
    </source>
</evidence>
<dbReference type="InterPro" id="IPR003688">
    <property type="entry name" value="TraG/VirD4"/>
</dbReference>
<evidence type="ECO:0000256" key="4">
    <source>
        <dbReference type="ARBA" id="ARBA00022692"/>
    </source>
</evidence>
<evidence type="ECO:0000256" key="6">
    <source>
        <dbReference type="ARBA" id="ARBA00023136"/>
    </source>
</evidence>
<evidence type="ECO:0000256" key="1">
    <source>
        <dbReference type="ARBA" id="ARBA00004651"/>
    </source>
</evidence>
<dbReference type="AlphaFoldDB" id="A0A016BN60"/>
<dbReference type="InterPro" id="IPR051539">
    <property type="entry name" value="T4SS-coupling_protein"/>
</dbReference>
<dbReference type="PATRIC" id="fig|1339280.3.peg.4683"/>
<reference evidence="7 8" key="1">
    <citation type="submission" date="2014-02" db="EMBL/GenBank/DDBJ databases">
        <authorList>
            <person name="Sears C."/>
            <person name="Carroll K."/>
            <person name="Sack B.R."/>
            <person name="Qadri F."/>
            <person name="Myers L.L."/>
            <person name="Chung G.-T."/>
            <person name="Escheverria P."/>
            <person name="Fraser C.M."/>
            <person name="Sadzewicz L."/>
            <person name="Shefchek K.A."/>
            <person name="Tallon L."/>
            <person name="Das S.P."/>
            <person name="Daugherty S."/>
            <person name="Mongodin E.F."/>
        </authorList>
    </citation>
    <scope>NUCLEOTIDE SEQUENCE [LARGE SCALE GENOMIC DNA]</scope>
    <source>
        <strain evidence="7 8">2-F-2 #4</strain>
    </source>
</reference>
<comment type="similarity">
    <text evidence="2">Belongs to the VirD4/TraG family.</text>
</comment>
<dbReference type="PANTHER" id="PTHR37937:SF1">
    <property type="entry name" value="CONJUGATIVE TRANSFER: DNA TRANSPORT"/>
    <property type="match status" value="1"/>
</dbReference>
<dbReference type="EMBL" id="JGDM01000159">
    <property type="protein sequence ID" value="EXZ41971.1"/>
    <property type="molecule type" value="Genomic_DNA"/>
</dbReference>
<keyword evidence="4" id="KW-0812">Transmembrane</keyword>
<evidence type="ECO:0000313" key="8">
    <source>
        <dbReference type="Proteomes" id="UP000022272"/>
    </source>
</evidence>
<name>A0A016BN60_BACFG</name>
<organism evidence="7 8">
    <name type="scientific">Bacteroides fragilis str. 2-F-2 #4</name>
    <dbReference type="NCBI Taxonomy" id="1339280"/>
    <lineage>
        <taxon>Bacteria</taxon>
        <taxon>Pseudomonadati</taxon>
        <taxon>Bacteroidota</taxon>
        <taxon>Bacteroidia</taxon>
        <taxon>Bacteroidales</taxon>
        <taxon>Bacteroidaceae</taxon>
        <taxon>Bacteroides</taxon>
    </lineage>
</organism>
<dbReference type="GO" id="GO:0005886">
    <property type="term" value="C:plasma membrane"/>
    <property type="evidence" value="ECO:0007669"/>
    <property type="project" value="UniProtKB-SubCell"/>
</dbReference>